<organism evidence="1 2">
    <name type="scientific">Botrytis tulipae</name>
    <dbReference type="NCBI Taxonomy" id="87230"/>
    <lineage>
        <taxon>Eukaryota</taxon>
        <taxon>Fungi</taxon>
        <taxon>Dikarya</taxon>
        <taxon>Ascomycota</taxon>
        <taxon>Pezizomycotina</taxon>
        <taxon>Leotiomycetes</taxon>
        <taxon>Helotiales</taxon>
        <taxon>Sclerotiniaceae</taxon>
        <taxon>Botrytis</taxon>
    </lineage>
</organism>
<keyword evidence="2" id="KW-1185">Reference proteome</keyword>
<evidence type="ECO:0000313" key="1">
    <source>
        <dbReference type="EMBL" id="TGO11399.1"/>
    </source>
</evidence>
<evidence type="ECO:0000313" key="2">
    <source>
        <dbReference type="Proteomes" id="UP000297777"/>
    </source>
</evidence>
<name>A0A4Z1EJS5_9HELO</name>
<protein>
    <submittedName>
        <fullName evidence="1">Uncharacterized protein</fullName>
    </submittedName>
</protein>
<gene>
    <name evidence="1" type="ORF">BTUL_0110g00100</name>
</gene>
<proteinExistence type="predicted"/>
<sequence length="65" mass="7211">MDGGSNMRERWNIVKDLRRGDVEAIGCLQHDNTILNSPAESSSSNVFVGDKNSMNLASQLYIEIL</sequence>
<accession>A0A4Z1EJS5</accession>
<comment type="caution">
    <text evidence="1">The sequence shown here is derived from an EMBL/GenBank/DDBJ whole genome shotgun (WGS) entry which is preliminary data.</text>
</comment>
<dbReference type="EMBL" id="PQXH01000110">
    <property type="protein sequence ID" value="TGO11399.1"/>
    <property type="molecule type" value="Genomic_DNA"/>
</dbReference>
<reference evidence="1 2" key="1">
    <citation type="submission" date="2017-12" db="EMBL/GenBank/DDBJ databases">
        <title>Comparative genomics of Botrytis spp.</title>
        <authorList>
            <person name="Valero-Jimenez C.A."/>
            <person name="Tapia P."/>
            <person name="Veloso J."/>
            <person name="Silva-Moreno E."/>
            <person name="Staats M."/>
            <person name="Valdes J.H."/>
            <person name="Van Kan J.A.L."/>
        </authorList>
    </citation>
    <scope>NUCLEOTIDE SEQUENCE [LARGE SCALE GENOMIC DNA]</scope>
    <source>
        <strain evidence="1 2">Bt9001</strain>
    </source>
</reference>
<dbReference type="AlphaFoldDB" id="A0A4Z1EJS5"/>
<dbReference type="Proteomes" id="UP000297777">
    <property type="component" value="Unassembled WGS sequence"/>
</dbReference>